<evidence type="ECO:0000256" key="3">
    <source>
        <dbReference type="ARBA" id="ARBA00022692"/>
    </source>
</evidence>
<comment type="caution">
    <text evidence="8">The sequence shown here is derived from an EMBL/GenBank/DDBJ whole genome shotgun (WGS) entry which is preliminary data.</text>
</comment>
<dbReference type="PANTHER" id="PTHR30477">
    <property type="entry name" value="ABC-TRANSPORTER METAL-BINDING PROTEIN"/>
    <property type="match status" value="1"/>
</dbReference>
<gene>
    <name evidence="8" type="ORF">FHP25_00145</name>
</gene>
<feature type="transmembrane region" description="Helical" evidence="7">
    <location>
        <begin position="100"/>
        <end position="120"/>
    </location>
</feature>
<dbReference type="EMBL" id="VDUZ01000001">
    <property type="protein sequence ID" value="TXL82149.1"/>
    <property type="molecule type" value="Genomic_DNA"/>
</dbReference>
<dbReference type="InterPro" id="IPR001626">
    <property type="entry name" value="ABC_TroCD"/>
</dbReference>
<keyword evidence="5 7" id="KW-0472">Membrane</keyword>
<feature type="transmembrane region" description="Helical" evidence="7">
    <location>
        <begin position="180"/>
        <end position="211"/>
    </location>
</feature>
<keyword evidence="4 7" id="KW-1133">Transmembrane helix</keyword>
<comment type="subcellular location">
    <subcellularLocation>
        <location evidence="6">Cell membrane</location>
        <topology evidence="6">Multi-pass membrane protein</topology>
    </subcellularLocation>
    <subcellularLocation>
        <location evidence="1">Membrane</location>
        <topology evidence="1">Multi-pass membrane protein</topology>
    </subcellularLocation>
</comment>
<evidence type="ECO:0000256" key="1">
    <source>
        <dbReference type="ARBA" id="ARBA00004141"/>
    </source>
</evidence>
<dbReference type="OrthoDB" id="9804300at2"/>
<dbReference type="GO" id="GO:0043190">
    <property type="term" value="C:ATP-binding cassette (ABC) transporter complex"/>
    <property type="evidence" value="ECO:0007669"/>
    <property type="project" value="InterPro"/>
</dbReference>
<dbReference type="PANTHER" id="PTHR30477:SF13">
    <property type="entry name" value="IRON TRANSPORT SYSTEM MEMBRANE PROTEIN HI_0360-RELATED"/>
    <property type="match status" value="1"/>
</dbReference>
<dbReference type="RefSeq" id="WP_147844849.1">
    <property type="nucleotide sequence ID" value="NZ_VDUZ01000001.1"/>
</dbReference>
<feature type="transmembrane region" description="Helical" evidence="7">
    <location>
        <begin position="256"/>
        <end position="276"/>
    </location>
</feature>
<dbReference type="Proteomes" id="UP000321638">
    <property type="component" value="Unassembled WGS sequence"/>
</dbReference>
<dbReference type="InterPro" id="IPR037294">
    <property type="entry name" value="ABC_BtuC-like"/>
</dbReference>
<evidence type="ECO:0000256" key="5">
    <source>
        <dbReference type="ARBA" id="ARBA00023136"/>
    </source>
</evidence>
<evidence type="ECO:0000256" key="7">
    <source>
        <dbReference type="SAM" id="Phobius"/>
    </source>
</evidence>
<dbReference type="GO" id="GO:0010043">
    <property type="term" value="P:response to zinc ion"/>
    <property type="evidence" value="ECO:0007669"/>
    <property type="project" value="TreeGrafter"/>
</dbReference>
<protein>
    <submittedName>
        <fullName evidence="8">Metal ABC transporter permease</fullName>
    </submittedName>
</protein>
<dbReference type="SUPFAM" id="SSF81345">
    <property type="entry name" value="ABC transporter involved in vitamin B12 uptake, BtuC"/>
    <property type="match status" value="1"/>
</dbReference>
<evidence type="ECO:0000256" key="2">
    <source>
        <dbReference type="ARBA" id="ARBA00008034"/>
    </source>
</evidence>
<feature type="transmembrane region" description="Helical" evidence="7">
    <location>
        <begin position="58"/>
        <end position="88"/>
    </location>
</feature>
<feature type="transmembrane region" description="Helical" evidence="7">
    <location>
        <begin position="14"/>
        <end position="37"/>
    </location>
</feature>
<feature type="transmembrane region" description="Helical" evidence="7">
    <location>
        <begin position="127"/>
        <end position="160"/>
    </location>
</feature>
<keyword evidence="6" id="KW-0813">Transport</keyword>
<organism evidence="8 9">
    <name type="scientific">Vineibacter terrae</name>
    <dbReference type="NCBI Taxonomy" id="2586908"/>
    <lineage>
        <taxon>Bacteria</taxon>
        <taxon>Pseudomonadati</taxon>
        <taxon>Pseudomonadota</taxon>
        <taxon>Alphaproteobacteria</taxon>
        <taxon>Hyphomicrobiales</taxon>
        <taxon>Vineibacter</taxon>
    </lineage>
</organism>
<keyword evidence="3 6" id="KW-0812">Transmembrane</keyword>
<evidence type="ECO:0000313" key="9">
    <source>
        <dbReference type="Proteomes" id="UP000321638"/>
    </source>
</evidence>
<dbReference type="AlphaFoldDB" id="A0A5C8PWB2"/>
<evidence type="ECO:0000313" key="8">
    <source>
        <dbReference type="EMBL" id="TXL82149.1"/>
    </source>
</evidence>
<dbReference type="GO" id="GO:0055085">
    <property type="term" value="P:transmembrane transport"/>
    <property type="evidence" value="ECO:0007669"/>
    <property type="project" value="InterPro"/>
</dbReference>
<sequence length="287" mass="29665">MYQTLIAPFDNFSFMRMALVGVLALALINGPIGLMLLMRRMTLVGNVLSHAVVPGAALGFVMVGPSMAVMGLTGFLSGVVVAILAGVATQLTPLRQDVNFVAFYLLSLTAGSLLVLAFGSNVDLMRVFFGTVLAIDLGVLAMIAAIATVVLVGLAVFYRPLLVDGFDPRFLGSVAGRTDVYAGMFMAMVVATLVANFLALGTLLAVGPLLLPAAAARCWATRLGAAMALSVLLGALGGYGGLLMSLHANMPSGPSIVLADGIIFVIALAASGRWSVMSRFKARGISP</sequence>
<keyword evidence="9" id="KW-1185">Reference proteome</keyword>
<feature type="transmembrane region" description="Helical" evidence="7">
    <location>
        <begin position="223"/>
        <end position="244"/>
    </location>
</feature>
<name>A0A5C8PWB2_9HYPH</name>
<dbReference type="Pfam" id="PF00950">
    <property type="entry name" value="ABC-3"/>
    <property type="match status" value="1"/>
</dbReference>
<reference evidence="8 9" key="1">
    <citation type="submission" date="2019-06" db="EMBL/GenBank/DDBJ databases">
        <title>New taxonomy in bacterial strain CC-CFT640, isolated from vineyard.</title>
        <authorList>
            <person name="Lin S.-Y."/>
            <person name="Tsai C.-F."/>
            <person name="Young C.-C."/>
        </authorList>
    </citation>
    <scope>NUCLEOTIDE SEQUENCE [LARGE SCALE GENOMIC DNA]</scope>
    <source>
        <strain evidence="8 9">CC-CFT640</strain>
    </source>
</reference>
<comment type="similarity">
    <text evidence="2 6">Belongs to the ABC-3 integral membrane protein family.</text>
</comment>
<evidence type="ECO:0000256" key="4">
    <source>
        <dbReference type="ARBA" id="ARBA00022989"/>
    </source>
</evidence>
<evidence type="ECO:0000256" key="6">
    <source>
        <dbReference type="RuleBase" id="RU003943"/>
    </source>
</evidence>
<proteinExistence type="inferred from homology"/>
<accession>A0A5C8PWB2</accession>